<dbReference type="SUPFAM" id="SSF118001">
    <property type="entry name" value="YehU-like"/>
    <property type="match status" value="1"/>
</dbReference>
<evidence type="ECO:0000313" key="2">
    <source>
        <dbReference type="EMBL" id="QIB64374.1"/>
    </source>
</evidence>
<organism evidence="2 3">
    <name type="scientific">Kineobactrum salinum</name>
    <dbReference type="NCBI Taxonomy" id="2708301"/>
    <lineage>
        <taxon>Bacteria</taxon>
        <taxon>Pseudomonadati</taxon>
        <taxon>Pseudomonadota</taxon>
        <taxon>Gammaproteobacteria</taxon>
        <taxon>Cellvibrionales</taxon>
        <taxon>Halieaceae</taxon>
        <taxon>Kineobactrum</taxon>
    </lineage>
</organism>
<dbReference type="Gene3D" id="1.10.10.610">
    <property type="entry name" value="YehU-like"/>
    <property type="match status" value="1"/>
</dbReference>
<sequence length="81" mass="8822">MAQLLEIPPSRLAPDVLAALLEEFASRDGTDYGVRELPLEDKVDQLRSQLATGRLALLYDGDSETWDLLPRDIADGLLAGA</sequence>
<dbReference type="InterPro" id="IPR010648">
    <property type="entry name" value="UPF0270"/>
</dbReference>
<reference evidence="2 3" key="1">
    <citation type="submission" date="2020-02" db="EMBL/GenBank/DDBJ databases">
        <title>Genome sequencing for Kineobactrum sp. M2.</title>
        <authorList>
            <person name="Park S.-J."/>
        </authorList>
    </citation>
    <scope>NUCLEOTIDE SEQUENCE [LARGE SCALE GENOMIC DNA]</scope>
    <source>
        <strain evidence="2 3">M2</strain>
    </source>
</reference>
<dbReference type="Proteomes" id="UP000477680">
    <property type="component" value="Chromosome"/>
</dbReference>
<keyword evidence="3" id="KW-1185">Reference proteome</keyword>
<gene>
    <name evidence="2" type="ORF">G3T16_02095</name>
</gene>
<dbReference type="EMBL" id="CP048711">
    <property type="protein sequence ID" value="QIB64374.1"/>
    <property type="molecule type" value="Genomic_DNA"/>
</dbReference>
<dbReference type="AlphaFoldDB" id="A0A6C0U4J6"/>
<dbReference type="InterPro" id="IPR036685">
    <property type="entry name" value="YehU-like_sf"/>
</dbReference>
<name>A0A6C0U4J6_9GAMM</name>
<dbReference type="KEGG" id="kim:G3T16_02095"/>
<accession>A0A6C0U4J6</accession>
<protein>
    <submittedName>
        <fullName evidence="2">YheU family protein</fullName>
    </submittedName>
</protein>
<comment type="similarity">
    <text evidence="1">Belongs to the UPF0270 family.</text>
</comment>
<dbReference type="RefSeq" id="WP_163493624.1">
    <property type="nucleotide sequence ID" value="NZ_CP048711.1"/>
</dbReference>
<evidence type="ECO:0000313" key="3">
    <source>
        <dbReference type="Proteomes" id="UP000477680"/>
    </source>
</evidence>
<evidence type="ECO:0000256" key="1">
    <source>
        <dbReference type="ARBA" id="ARBA00006450"/>
    </source>
</evidence>
<dbReference type="Pfam" id="PF06794">
    <property type="entry name" value="UPF0270"/>
    <property type="match status" value="1"/>
</dbReference>
<proteinExistence type="inferred from homology"/>